<feature type="domain" description="Ig-like" evidence="5">
    <location>
        <begin position="17"/>
        <end position="114"/>
    </location>
</feature>
<evidence type="ECO:0000256" key="4">
    <source>
        <dbReference type="SAM" id="SignalP"/>
    </source>
</evidence>
<accession>A0A6I8PVP1</accession>
<dbReference type="SMART" id="SM00409">
    <property type="entry name" value="IG"/>
    <property type="match status" value="1"/>
</dbReference>
<organism evidence="6">
    <name type="scientific">Xenopus tropicalis</name>
    <name type="common">Western clawed frog</name>
    <name type="synonym">Silurana tropicalis</name>
    <dbReference type="NCBI Taxonomy" id="8364"/>
    <lineage>
        <taxon>Eukaryota</taxon>
        <taxon>Metazoa</taxon>
        <taxon>Chordata</taxon>
        <taxon>Craniata</taxon>
        <taxon>Vertebrata</taxon>
        <taxon>Euteleostomi</taxon>
        <taxon>Amphibia</taxon>
        <taxon>Batrachia</taxon>
        <taxon>Anura</taxon>
        <taxon>Pipoidea</taxon>
        <taxon>Pipidae</taxon>
        <taxon>Xenopodinae</taxon>
        <taxon>Xenopus</taxon>
        <taxon>Silurana</taxon>
    </lineage>
</organism>
<dbReference type="GO" id="GO:0019814">
    <property type="term" value="C:immunoglobulin complex"/>
    <property type="evidence" value="ECO:0007669"/>
    <property type="project" value="UniProtKB-KW"/>
</dbReference>
<reference evidence="6" key="1">
    <citation type="journal article" date="2010" name="Science">
        <title>The genome of the Western clawed frog Xenopus tropicalis.</title>
        <authorList>
            <person name="Hellsten U."/>
            <person name="Harland R.M."/>
            <person name="Gilchrist M.J."/>
            <person name="Hendrix D."/>
            <person name="Jurka J."/>
            <person name="Kapitonov V."/>
            <person name="Ovcharenko I."/>
            <person name="Putnam N.H."/>
            <person name="Shu S."/>
            <person name="Taher L."/>
            <person name="Blitz I.L."/>
            <person name="Blumberg B."/>
            <person name="Dichmann D.S."/>
            <person name="Dubchak I."/>
            <person name="Amaya E."/>
            <person name="Detter J.C."/>
            <person name="Fletcher R."/>
            <person name="Gerhard D.S."/>
            <person name="Goodstein D."/>
            <person name="Graves T."/>
            <person name="Grigoriev I.V."/>
            <person name="Grimwood J."/>
            <person name="Kawashima T."/>
            <person name="Lindquist E."/>
            <person name="Lucas S.M."/>
            <person name="Mead P.E."/>
            <person name="Mitros T."/>
            <person name="Ogino H."/>
            <person name="Ohta Y."/>
            <person name="Poliakov A.V."/>
            <person name="Pollet N."/>
            <person name="Robert J."/>
            <person name="Salamov A."/>
            <person name="Sater A.K."/>
            <person name="Schmutz J."/>
            <person name="Terry A."/>
            <person name="Vize P.D."/>
            <person name="Warren W.C."/>
            <person name="Wells D."/>
            <person name="Wills A."/>
            <person name="Wilson R.K."/>
            <person name="Zimmerman L.B."/>
            <person name="Zorn A.M."/>
            <person name="Grainger R."/>
            <person name="Grammer T."/>
            <person name="Khokha M.K."/>
            <person name="Richardson P.M."/>
            <person name="Rokhsar D.S."/>
        </authorList>
    </citation>
    <scope>NUCLEOTIDE SEQUENCE [LARGE SCALE GENOMIC DNA]</scope>
    <source>
        <strain evidence="6">Nigerian</strain>
    </source>
</reference>
<dbReference type="SUPFAM" id="SSF48726">
    <property type="entry name" value="Immunoglobulin"/>
    <property type="match status" value="1"/>
</dbReference>
<dbReference type="AlphaFoldDB" id="A0A6I8PTS9"/>
<dbReference type="InterPro" id="IPR003599">
    <property type="entry name" value="Ig_sub"/>
</dbReference>
<evidence type="ECO:0000256" key="1">
    <source>
        <dbReference type="ARBA" id="ARBA00022859"/>
    </source>
</evidence>
<dbReference type="PANTHER" id="PTHR23266">
    <property type="entry name" value="IMMUNOGLOBULIN HEAVY CHAIN"/>
    <property type="match status" value="1"/>
</dbReference>
<keyword evidence="3" id="KW-1280">Immunoglobulin</keyword>
<accession>A0A6I8PTS9</accession>
<dbReference type="Gene3D" id="2.60.40.10">
    <property type="entry name" value="Immunoglobulins"/>
    <property type="match status" value="1"/>
</dbReference>
<dbReference type="InterPro" id="IPR050199">
    <property type="entry name" value="IgHV"/>
</dbReference>
<evidence type="ECO:0000259" key="5">
    <source>
        <dbReference type="PROSITE" id="PS50835"/>
    </source>
</evidence>
<feature type="signal peptide" evidence="4">
    <location>
        <begin position="1"/>
        <end position="17"/>
    </location>
</feature>
<dbReference type="SMART" id="SM00406">
    <property type="entry name" value="IGv"/>
    <property type="match status" value="1"/>
</dbReference>
<reference evidence="6" key="2">
    <citation type="submission" date="2020-05" db="UniProtKB">
        <authorList>
            <consortium name="Ensembl"/>
        </authorList>
    </citation>
    <scope>IDENTIFICATION</scope>
</reference>
<protein>
    <recommendedName>
        <fullName evidence="5">Ig-like domain-containing protein</fullName>
    </recommendedName>
</protein>
<evidence type="ECO:0000256" key="3">
    <source>
        <dbReference type="ARBA" id="ARBA00043265"/>
    </source>
</evidence>
<dbReference type="GeneTree" id="ENSGT01150000286938"/>
<dbReference type="InterPro" id="IPR007110">
    <property type="entry name" value="Ig-like_dom"/>
</dbReference>
<dbReference type="InterPro" id="IPR013783">
    <property type="entry name" value="Ig-like_fold"/>
</dbReference>
<dbReference type="GO" id="GO:0002250">
    <property type="term" value="P:adaptive immune response"/>
    <property type="evidence" value="ECO:0007669"/>
    <property type="project" value="UniProtKB-KW"/>
</dbReference>
<evidence type="ECO:0000256" key="2">
    <source>
        <dbReference type="ARBA" id="ARBA00023130"/>
    </source>
</evidence>
<dbReference type="InterPro" id="IPR013106">
    <property type="entry name" value="Ig_V-set"/>
</dbReference>
<name>A0A6I8PTS9_XENTR</name>
<dbReference type="GO" id="GO:0005576">
    <property type="term" value="C:extracellular region"/>
    <property type="evidence" value="ECO:0007669"/>
    <property type="project" value="UniProtKB-ARBA"/>
</dbReference>
<dbReference type="Ensembl" id="ENSXETT00000064793">
    <property type="protein sequence ID" value="ENSXETP00000063470"/>
    <property type="gene ID" value="ENSXETG00000048010"/>
</dbReference>
<evidence type="ECO:0000313" key="6">
    <source>
        <dbReference type="Ensembl" id="ENSXETP00000062099"/>
    </source>
</evidence>
<dbReference type="InterPro" id="IPR036179">
    <property type="entry name" value="Ig-like_dom_sf"/>
</dbReference>
<dbReference type="PROSITE" id="PS50835">
    <property type="entry name" value="IG_LIKE"/>
    <property type="match status" value="1"/>
</dbReference>
<dbReference type="Pfam" id="PF07686">
    <property type="entry name" value="V-set"/>
    <property type="match status" value="1"/>
</dbReference>
<dbReference type="Ensembl" id="ENSXETT00000064552">
    <property type="protein sequence ID" value="ENSXETP00000062099"/>
    <property type="gene ID" value="ENSXETG00000048010"/>
</dbReference>
<keyword evidence="4" id="KW-0732">Signal</keyword>
<feature type="chain" id="PRO_5033543783" description="Ig-like domain-containing protein" evidence="4">
    <location>
        <begin position="18"/>
        <end position="142"/>
    </location>
</feature>
<proteinExistence type="predicted"/>
<keyword evidence="2" id="KW-1064">Adaptive immunity</keyword>
<keyword evidence="1" id="KW-0391">Immunity</keyword>
<sequence>MIVLIGSLLFFSLEVKCDVQLVQQKSETAKYGGNIKLWCVTSGYTFTDYYLVWLKHVPGNNILYIGRIYPRSDSTWFTPSFRGGKFTITTDNAKNMGHLQIDNVDFKDSAVYYCARDAHCEYLSSAHTHILSALSLYITEWQ</sequence>